<reference evidence="2 3" key="1">
    <citation type="submission" date="2019-12" db="EMBL/GenBank/DDBJ databases">
        <title>Genomic-based taxomic classification of the family Erythrobacteraceae.</title>
        <authorList>
            <person name="Xu L."/>
        </authorList>
    </citation>
    <scope>NUCLEOTIDE SEQUENCE [LARGE SCALE GENOMIC DNA]</scope>
    <source>
        <strain evidence="2 3">S36</strain>
    </source>
</reference>
<feature type="region of interest" description="Disordered" evidence="1">
    <location>
        <begin position="97"/>
        <end position="124"/>
    </location>
</feature>
<organism evidence="2 3">
    <name type="scientific">Croceibacterium xixiisoli</name>
    <dbReference type="NCBI Taxonomy" id="1476466"/>
    <lineage>
        <taxon>Bacteria</taxon>
        <taxon>Pseudomonadati</taxon>
        <taxon>Pseudomonadota</taxon>
        <taxon>Alphaproteobacteria</taxon>
        <taxon>Sphingomonadales</taxon>
        <taxon>Erythrobacteraceae</taxon>
        <taxon>Croceibacterium</taxon>
    </lineage>
</organism>
<dbReference type="AlphaFoldDB" id="A0A6I4TSU8"/>
<gene>
    <name evidence="2" type="ORF">GRI97_08130</name>
</gene>
<evidence type="ECO:0000313" key="3">
    <source>
        <dbReference type="Proteomes" id="UP000469430"/>
    </source>
</evidence>
<dbReference type="EMBL" id="WTYJ01000001">
    <property type="protein sequence ID" value="MXO98954.1"/>
    <property type="molecule type" value="Genomic_DNA"/>
</dbReference>
<name>A0A6I4TSU8_9SPHN</name>
<accession>A0A6I4TSU8</accession>
<protein>
    <submittedName>
        <fullName evidence="2">Uncharacterized protein</fullName>
    </submittedName>
</protein>
<keyword evidence="3" id="KW-1185">Reference proteome</keyword>
<evidence type="ECO:0000313" key="2">
    <source>
        <dbReference type="EMBL" id="MXO98954.1"/>
    </source>
</evidence>
<dbReference type="Proteomes" id="UP000469430">
    <property type="component" value="Unassembled WGS sequence"/>
</dbReference>
<comment type="caution">
    <text evidence="2">The sequence shown here is derived from an EMBL/GenBank/DDBJ whole genome shotgun (WGS) entry which is preliminary data.</text>
</comment>
<sequence>MADETPLAEREDYQAGHAAGMSAALARMTAVFGHEAAQGREATAMKMLCKPNMSAEDITDLLADYPVTTPAAEAPAAGADATEAAEAAARAEMRDAISETQNSDIVPTGGKSGGSAKAATDGVWDRANAAVGRVKKD</sequence>
<proteinExistence type="predicted"/>
<dbReference type="RefSeq" id="WP_377019100.1">
    <property type="nucleotide sequence ID" value="NZ_JBHSCP010000001.1"/>
</dbReference>
<evidence type="ECO:0000256" key="1">
    <source>
        <dbReference type="SAM" id="MobiDB-lite"/>
    </source>
</evidence>